<dbReference type="InterPro" id="IPR036312">
    <property type="entry name" value="Bifun_inhib/LTP/seed_sf"/>
</dbReference>
<evidence type="ECO:0000256" key="3">
    <source>
        <dbReference type="ARBA" id="ARBA00023157"/>
    </source>
</evidence>
<feature type="compositionally biased region" description="Gly residues" evidence="5">
    <location>
        <begin position="114"/>
        <end position="123"/>
    </location>
</feature>
<evidence type="ECO:0000313" key="8">
    <source>
        <dbReference type="EMBL" id="GJM97636.1"/>
    </source>
</evidence>
<sequence>MQMAVALLALSVLASSVAAQSPNPPSCASKLVPCGPYMNGTGPPPETCCGPLKDAVKNELPCLCALYASPEIFKAFKINISDALNLSKRCGVTDTTTACAGIVGSPAKSPPGSPSGGGSGSGKNAGHCTLSIGNNETKGVCYNVLHTVISQITVTVDMDVRMCSLCGARYSRGLKIGSRCKWAHLSTVGSETRRPERWRQKPDGKDFTVDLPITSFFSFFHGSSPVPFLSFQTPEANAGEWRRGGGGS</sequence>
<protein>
    <recommendedName>
        <fullName evidence="7">Bifunctional inhibitor/plant lipid transfer protein/seed storage helical domain-containing protein</fullName>
    </recommendedName>
</protein>
<keyword evidence="3" id="KW-1015">Disulfide bond</keyword>
<dbReference type="SUPFAM" id="SSF47699">
    <property type="entry name" value="Bifunctional inhibitor/lipid-transfer protein/seed storage 2S albumin"/>
    <property type="match status" value="1"/>
</dbReference>
<feature type="domain" description="Bifunctional inhibitor/plant lipid transfer protein/seed storage helical" evidence="7">
    <location>
        <begin position="10"/>
        <end position="99"/>
    </location>
</feature>
<reference evidence="8" key="1">
    <citation type="journal article" date="2018" name="DNA Res.">
        <title>Multiple hybrid de novo genome assembly of finger millet, an orphan allotetraploid crop.</title>
        <authorList>
            <person name="Hatakeyama M."/>
            <person name="Aluri S."/>
            <person name="Balachadran M.T."/>
            <person name="Sivarajan S.R."/>
            <person name="Patrignani A."/>
            <person name="Gruter S."/>
            <person name="Poveda L."/>
            <person name="Shimizu-Inatsugi R."/>
            <person name="Baeten J."/>
            <person name="Francoijs K.J."/>
            <person name="Nataraja K.N."/>
            <person name="Reddy Y.A.N."/>
            <person name="Phadnis S."/>
            <person name="Ravikumar R.L."/>
            <person name="Schlapbach R."/>
            <person name="Sreeman S.M."/>
            <person name="Shimizu K.K."/>
        </authorList>
    </citation>
    <scope>NUCLEOTIDE SEQUENCE</scope>
</reference>
<evidence type="ECO:0000256" key="5">
    <source>
        <dbReference type="SAM" id="MobiDB-lite"/>
    </source>
</evidence>
<accession>A0AAV5CHX9</accession>
<evidence type="ECO:0000259" key="7">
    <source>
        <dbReference type="Pfam" id="PF14368"/>
    </source>
</evidence>
<evidence type="ECO:0000256" key="4">
    <source>
        <dbReference type="ARBA" id="ARBA00023180"/>
    </source>
</evidence>
<evidence type="ECO:0000256" key="6">
    <source>
        <dbReference type="SAM" id="SignalP"/>
    </source>
</evidence>
<dbReference type="InterPro" id="IPR043325">
    <property type="entry name" value="LTSS"/>
</dbReference>
<keyword evidence="4" id="KW-0325">Glycoprotein</keyword>
<proteinExistence type="inferred from homology"/>
<comment type="similarity">
    <text evidence="1">Belongs to the plant LTP family.</text>
</comment>
<gene>
    <name evidence="8" type="primary">ga14576</name>
    <name evidence="8" type="ORF">PR202_ga14576</name>
</gene>
<evidence type="ECO:0000256" key="1">
    <source>
        <dbReference type="ARBA" id="ARBA00009748"/>
    </source>
</evidence>
<name>A0AAV5CHX9_ELECO</name>
<comment type="caution">
    <text evidence="8">The sequence shown here is derived from an EMBL/GenBank/DDBJ whole genome shotgun (WGS) entry which is preliminary data.</text>
</comment>
<feature type="region of interest" description="Disordered" evidence="5">
    <location>
        <begin position="103"/>
        <end position="123"/>
    </location>
</feature>
<dbReference type="AlphaFoldDB" id="A0AAV5CHX9"/>
<dbReference type="PANTHER" id="PTHR33044">
    <property type="entry name" value="BIFUNCTIONAL INHIBITOR/LIPID-TRANSFER PROTEIN/SEED STORAGE 2S ALBUMIN SUPERFAMILY PROTEIN-RELATED"/>
    <property type="match status" value="1"/>
</dbReference>
<reference evidence="8" key="2">
    <citation type="submission" date="2021-12" db="EMBL/GenBank/DDBJ databases">
        <title>Resequencing data analysis of finger millet.</title>
        <authorList>
            <person name="Hatakeyama M."/>
            <person name="Aluri S."/>
            <person name="Balachadran M.T."/>
            <person name="Sivarajan S.R."/>
            <person name="Poveda L."/>
            <person name="Shimizu-Inatsugi R."/>
            <person name="Schlapbach R."/>
            <person name="Sreeman S.M."/>
            <person name="Shimizu K.K."/>
        </authorList>
    </citation>
    <scope>NUCLEOTIDE SEQUENCE</scope>
</reference>
<feature type="signal peptide" evidence="6">
    <location>
        <begin position="1"/>
        <end position="19"/>
    </location>
</feature>
<dbReference type="Proteomes" id="UP001054889">
    <property type="component" value="Unassembled WGS sequence"/>
</dbReference>
<evidence type="ECO:0000256" key="2">
    <source>
        <dbReference type="ARBA" id="ARBA00022729"/>
    </source>
</evidence>
<keyword evidence="9" id="KW-1185">Reference proteome</keyword>
<dbReference type="InterPro" id="IPR016140">
    <property type="entry name" value="Bifunc_inhib/LTP/seed_store"/>
</dbReference>
<keyword evidence="2 6" id="KW-0732">Signal</keyword>
<feature type="chain" id="PRO_5043752866" description="Bifunctional inhibitor/plant lipid transfer protein/seed storage helical domain-containing protein" evidence="6">
    <location>
        <begin position="20"/>
        <end position="248"/>
    </location>
</feature>
<dbReference type="Gene3D" id="1.10.110.10">
    <property type="entry name" value="Plant lipid-transfer and hydrophobic proteins"/>
    <property type="match status" value="1"/>
</dbReference>
<dbReference type="Pfam" id="PF14368">
    <property type="entry name" value="LTP_2"/>
    <property type="match status" value="1"/>
</dbReference>
<evidence type="ECO:0000313" key="9">
    <source>
        <dbReference type="Proteomes" id="UP001054889"/>
    </source>
</evidence>
<dbReference type="EMBL" id="BQKI01000007">
    <property type="protein sequence ID" value="GJM97636.1"/>
    <property type="molecule type" value="Genomic_DNA"/>
</dbReference>
<organism evidence="8 9">
    <name type="scientific">Eleusine coracana subsp. coracana</name>
    <dbReference type="NCBI Taxonomy" id="191504"/>
    <lineage>
        <taxon>Eukaryota</taxon>
        <taxon>Viridiplantae</taxon>
        <taxon>Streptophyta</taxon>
        <taxon>Embryophyta</taxon>
        <taxon>Tracheophyta</taxon>
        <taxon>Spermatophyta</taxon>
        <taxon>Magnoliopsida</taxon>
        <taxon>Liliopsida</taxon>
        <taxon>Poales</taxon>
        <taxon>Poaceae</taxon>
        <taxon>PACMAD clade</taxon>
        <taxon>Chloridoideae</taxon>
        <taxon>Cynodonteae</taxon>
        <taxon>Eleusininae</taxon>
        <taxon>Eleusine</taxon>
    </lineage>
</organism>
<dbReference type="CDD" id="cd00010">
    <property type="entry name" value="AAI_LTSS"/>
    <property type="match status" value="1"/>
</dbReference>